<evidence type="ECO:0000313" key="1">
    <source>
        <dbReference type="EMBL" id="UTC24889.1"/>
    </source>
</evidence>
<dbReference type="RefSeq" id="WP_258568678.1">
    <property type="nucleotide sequence ID" value="NZ_CP092900.1"/>
</dbReference>
<accession>A0ABY5DN34</accession>
<keyword evidence="2" id="KW-1185">Reference proteome</keyword>
<gene>
    <name evidence="1" type="ORF">MMH89_01825</name>
</gene>
<dbReference type="EMBL" id="CP092900">
    <property type="protein sequence ID" value="UTC24889.1"/>
    <property type="molecule type" value="Genomic_DNA"/>
</dbReference>
<dbReference type="Proteomes" id="UP001055955">
    <property type="component" value="Chromosome"/>
</dbReference>
<name>A0ABY5DN34_9GAMM</name>
<sequence length="232" mass="25467">MPQLAKQFYRIFPLILTVALSHASQPHLYIGGTLGSRLTSILPEENTSPTTTLQTIFNVAGADAAANRISLEGNDTLKQNFIFAPSIGMTFPIENYFVIEGGASLDLKETSYEVKNPSAIKNLATIDRDIGITAALMLNISKQYAIGPMFSANILQNKSGMYGTSALEKLHTVYSYGIQSNYEINNSFGITIQCLTTFDQQLKVEAPNDATQNINLDYLDARLMITARFLPI</sequence>
<proteinExistence type="predicted"/>
<organism evidence="1 2">
    <name type="scientific">Candidatus Comchoanobacter bicostacola</name>
    <dbReference type="NCBI Taxonomy" id="2919598"/>
    <lineage>
        <taxon>Bacteria</taxon>
        <taxon>Pseudomonadati</taxon>
        <taxon>Pseudomonadota</taxon>
        <taxon>Gammaproteobacteria</taxon>
        <taxon>Candidatus Comchoanobacterales</taxon>
        <taxon>Candidatus Comchoanobacteraceae</taxon>
        <taxon>Candidatus Comchoanobacter</taxon>
    </lineage>
</organism>
<evidence type="ECO:0000313" key="2">
    <source>
        <dbReference type="Proteomes" id="UP001055955"/>
    </source>
</evidence>
<evidence type="ECO:0008006" key="3">
    <source>
        <dbReference type="Google" id="ProtNLM"/>
    </source>
</evidence>
<protein>
    <recommendedName>
        <fullName evidence="3">Outer membrane protein beta-barrel domain-containing protein</fullName>
    </recommendedName>
</protein>
<reference evidence="1 2" key="1">
    <citation type="journal article" date="2022" name="Nat. Microbiol.">
        <title>The microbiome of a bacterivorous marine choanoflagellate contains a resource-demanding obligate bacterial associate.</title>
        <authorList>
            <person name="Needham D.M."/>
            <person name="Poirier C."/>
            <person name="Bachy C."/>
            <person name="George E.E."/>
            <person name="Wilken S."/>
            <person name="Yung C.C.M."/>
            <person name="Limardo A.J."/>
            <person name="Morando M."/>
            <person name="Sudek L."/>
            <person name="Malmstrom R.R."/>
            <person name="Keeling P.J."/>
            <person name="Santoro A.E."/>
            <person name="Worden A.Z."/>
        </authorList>
    </citation>
    <scope>NUCLEOTIDE SEQUENCE [LARGE SCALE GENOMIC DNA]</scope>
    <source>
        <strain evidence="1 2">Comchoano-1</strain>
    </source>
</reference>